<dbReference type="EMBL" id="FXTI01000002">
    <property type="protein sequence ID" value="SMO46543.1"/>
    <property type="molecule type" value="Genomic_DNA"/>
</dbReference>
<feature type="active site" description="Nucleophile" evidence="5">
    <location>
        <position position="43"/>
    </location>
</feature>
<dbReference type="GO" id="GO:0016042">
    <property type="term" value="P:lipid catabolic process"/>
    <property type="evidence" value="ECO:0007669"/>
    <property type="project" value="UniProtKB-UniRule"/>
</dbReference>
<dbReference type="InterPro" id="IPR002641">
    <property type="entry name" value="PNPLA_dom"/>
</dbReference>
<evidence type="ECO:0000256" key="3">
    <source>
        <dbReference type="ARBA" id="ARBA00022963"/>
    </source>
</evidence>
<dbReference type="GO" id="GO:0004622">
    <property type="term" value="F:phosphatidylcholine lysophospholipase activity"/>
    <property type="evidence" value="ECO:0007669"/>
    <property type="project" value="InterPro"/>
</dbReference>
<keyword evidence="3 5" id="KW-0442">Lipid degradation</keyword>
<feature type="short sequence motif" description="GXSXG" evidence="5">
    <location>
        <begin position="41"/>
        <end position="45"/>
    </location>
</feature>
<organism evidence="7 8">
    <name type="scientific">Melghirimyces algeriensis</name>
    <dbReference type="NCBI Taxonomy" id="910412"/>
    <lineage>
        <taxon>Bacteria</taxon>
        <taxon>Bacillati</taxon>
        <taxon>Bacillota</taxon>
        <taxon>Bacilli</taxon>
        <taxon>Bacillales</taxon>
        <taxon>Thermoactinomycetaceae</taxon>
        <taxon>Melghirimyces</taxon>
    </lineage>
</organism>
<evidence type="ECO:0000313" key="8">
    <source>
        <dbReference type="Proteomes" id="UP000315636"/>
    </source>
</evidence>
<dbReference type="Proteomes" id="UP000315636">
    <property type="component" value="Unassembled WGS sequence"/>
</dbReference>
<sequence length="257" mass="28017">MSRSSKKVGLALGSGGARGMAHIGVLKVLKREGIPIDCIAGSSIGSLVGAIYAHGHDLDMIESLAVHLKRNVWLDPTIPRRGFITGKKVKELIRLLTHDKNLEDLSLPMAVVATDLTKRERVVFRTGPVSFAVRASISIPGIFEPVYWKGRTLVDGGVIDRIPISVVQEMDADVIIAVDVVPGATSVRIKNIFDVITQTLSVMEREILNQRLLRADILIQPDLTDISSTAFTDVAECIRRGEEAALVQLDRIKGLIK</sequence>
<dbReference type="Pfam" id="PF01734">
    <property type="entry name" value="Patatin"/>
    <property type="match status" value="1"/>
</dbReference>
<dbReference type="OrthoDB" id="9770965at2"/>
<dbReference type="PROSITE" id="PS51635">
    <property type="entry name" value="PNPLA"/>
    <property type="match status" value="1"/>
</dbReference>
<keyword evidence="8" id="KW-1185">Reference proteome</keyword>
<evidence type="ECO:0000259" key="6">
    <source>
        <dbReference type="PROSITE" id="PS51635"/>
    </source>
</evidence>
<dbReference type="GO" id="GO:0046470">
    <property type="term" value="P:phosphatidylcholine metabolic process"/>
    <property type="evidence" value="ECO:0007669"/>
    <property type="project" value="InterPro"/>
</dbReference>
<keyword evidence="2 5" id="KW-0378">Hydrolase</keyword>
<protein>
    <submittedName>
        <fullName evidence="7">NTE family protein</fullName>
    </submittedName>
</protein>
<dbReference type="InterPro" id="IPR001423">
    <property type="entry name" value="LysoPLipase_patatin_CS"/>
</dbReference>
<keyword evidence="4 5" id="KW-0443">Lipid metabolism</keyword>
<dbReference type="SUPFAM" id="SSF52151">
    <property type="entry name" value="FabD/lysophospholipase-like"/>
    <property type="match status" value="1"/>
</dbReference>
<feature type="active site" description="Proton acceptor" evidence="5">
    <location>
        <position position="155"/>
    </location>
</feature>
<comment type="similarity">
    <text evidence="1">Belongs to the NTE family.</text>
</comment>
<dbReference type="PROSITE" id="PS01237">
    <property type="entry name" value="UPF0028"/>
    <property type="match status" value="1"/>
</dbReference>
<comment type="caution">
    <text evidence="5">Lacks conserved residue(s) required for the propagation of feature annotation.</text>
</comment>
<feature type="domain" description="PNPLA" evidence="6">
    <location>
        <begin position="10"/>
        <end position="168"/>
    </location>
</feature>
<proteinExistence type="inferred from homology"/>
<evidence type="ECO:0000256" key="2">
    <source>
        <dbReference type="ARBA" id="ARBA00022801"/>
    </source>
</evidence>
<reference evidence="7 8" key="1">
    <citation type="submission" date="2017-05" db="EMBL/GenBank/DDBJ databases">
        <authorList>
            <person name="Varghese N."/>
            <person name="Submissions S."/>
        </authorList>
    </citation>
    <scope>NUCLEOTIDE SEQUENCE [LARGE SCALE GENOMIC DNA]</scope>
    <source>
        <strain evidence="7 8">DSM 45474</strain>
    </source>
</reference>
<dbReference type="PANTHER" id="PTHR14226">
    <property type="entry name" value="NEUROPATHY TARGET ESTERASE/SWISS CHEESE D.MELANOGASTER"/>
    <property type="match status" value="1"/>
</dbReference>
<name>A0A521BHI5_9BACL</name>
<gene>
    <name evidence="7" type="ORF">SAMN06264849_102104</name>
</gene>
<dbReference type="PANTHER" id="PTHR14226:SF76">
    <property type="entry name" value="NTE FAMILY PROTEIN RSSA"/>
    <property type="match status" value="1"/>
</dbReference>
<feature type="short sequence motif" description="DGA/G" evidence="5">
    <location>
        <begin position="155"/>
        <end position="157"/>
    </location>
</feature>
<evidence type="ECO:0000256" key="4">
    <source>
        <dbReference type="ARBA" id="ARBA00023098"/>
    </source>
</evidence>
<dbReference type="RefSeq" id="WP_142504421.1">
    <property type="nucleotide sequence ID" value="NZ_FXTI01000002.1"/>
</dbReference>
<dbReference type="Gene3D" id="3.40.1090.10">
    <property type="entry name" value="Cytosolic phospholipase A2 catalytic domain"/>
    <property type="match status" value="1"/>
</dbReference>
<dbReference type="InterPro" id="IPR016035">
    <property type="entry name" value="Acyl_Trfase/lysoPLipase"/>
</dbReference>
<accession>A0A521BHI5</accession>
<evidence type="ECO:0000256" key="5">
    <source>
        <dbReference type="PROSITE-ProRule" id="PRU01161"/>
    </source>
</evidence>
<evidence type="ECO:0000256" key="1">
    <source>
        <dbReference type="ARBA" id="ARBA00006636"/>
    </source>
</evidence>
<dbReference type="AlphaFoldDB" id="A0A521BHI5"/>
<dbReference type="InterPro" id="IPR050301">
    <property type="entry name" value="NTE"/>
</dbReference>
<evidence type="ECO:0000313" key="7">
    <source>
        <dbReference type="EMBL" id="SMO46543.1"/>
    </source>
</evidence>